<dbReference type="EMBL" id="JAIFTL010000005">
    <property type="protein sequence ID" value="KAG9327360.1"/>
    <property type="molecule type" value="Genomic_DNA"/>
</dbReference>
<evidence type="ECO:0000313" key="4">
    <source>
        <dbReference type="EMBL" id="KAG9327360.1"/>
    </source>
</evidence>
<keyword evidence="2" id="KW-0539">Nucleus</keyword>
<dbReference type="Proteomes" id="UP000717515">
    <property type="component" value="Unassembled WGS sequence"/>
</dbReference>
<comment type="function">
    <text evidence="2">Regulator of type 1 phosphatases which maintains protein phosphatase activity under strict control.</text>
</comment>
<name>A0A9P8D2M5_MORAP</name>
<accession>A0A9P8D2M5</accession>
<evidence type="ECO:0000256" key="1">
    <source>
        <dbReference type="ARBA" id="ARBA00005605"/>
    </source>
</evidence>
<dbReference type="PANTHER" id="PTHR20835">
    <property type="entry name" value="E3 UBIQUITIN-PROTEIN LIGASE PPP1R11-RELATED"/>
    <property type="match status" value="1"/>
</dbReference>
<feature type="compositionally biased region" description="Polar residues" evidence="3">
    <location>
        <begin position="49"/>
        <end position="62"/>
    </location>
</feature>
<comment type="subcellular location">
    <subcellularLocation>
        <location evidence="2">Nucleus</location>
    </subcellularLocation>
</comment>
<evidence type="ECO:0000256" key="2">
    <source>
        <dbReference type="RuleBase" id="RU367162"/>
    </source>
</evidence>
<reference evidence="4" key="1">
    <citation type="submission" date="2021-07" db="EMBL/GenBank/DDBJ databases">
        <title>Draft genome of Mortierella alpina, strain LL118, isolated from an aspen leaf litter sample.</title>
        <authorList>
            <person name="Yang S."/>
            <person name="Vinatzer B.A."/>
        </authorList>
    </citation>
    <scope>NUCLEOTIDE SEQUENCE</scope>
    <source>
        <strain evidence="4">LL118</strain>
    </source>
</reference>
<dbReference type="GO" id="GO:0004865">
    <property type="term" value="F:protein serine/threonine phosphatase inhibitor activity"/>
    <property type="evidence" value="ECO:0007669"/>
    <property type="project" value="UniProtKB-UniRule"/>
</dbReference>
<feature type="compositionally biased region" description="Basic and acidic residues" evidence="3">
    <location>
        <begin position="153"/>
        <end position="166"/>
    </location>
</feature>
<feature type="compositionally biased region" description="Basic and acidic residues" evidence="3">
    <location>
        <begin position="497"/>
        <end position="507"/>
    </location>
</feature>
<dbReference type="InterPro" id="IPR011107">
    <property type="entry name" value="PPI_Ypi1"/>
</dbReference>
<comment type="caution">
    <text evidence="4">The sequence shown here is derived from an EMBL/GenBank/DDBJ whole genome shotgun (WGS) entry which is preliminary data.</text>
</comment>
<feature type="region of interest" description="Disordered" evidence="3">
    <location>
        <begin position="478"/>
        <end position="507"/>
    </location>
</feature>
<protein>
    <recommendedName>
        <fullName evidence="2">Type 1 phosphatases regulator</fullName>
    </recommendedName>
</protein>
<feature type="compositionally biased region" description="Basic residues" evidence="3">
    <location>
        <begin position="167"/>
        <end position="180"/>
    </location>
</feature>
<gene>
    <name evidence="4" type="ORF">KVV02_005936</name>
</gene>
<dbReference type="GO" id="GO:0005634">
    <property type="term" value="C:nucleus"/>
    <property type="evidence" value="ECO:0007669"/>
    <property type="project" value="UniProtKB-SubCell"/>
</dbReference>
<feature type="region of interest" description="Disordered" evidence="3">
    <location>
        <begin position="1"/>
        <end position="100"/>
    </location>
</feature>
<evidence type="ECO:0000313" key="5">
    <source>
        <dbReference type="Proteomes" id="UP000717515"/>
    </source>
</evidence>
<sequence length="527" mass="58484">MASYDATNDIYGPEGPDLSVFNGGSGRGGTPVPVGSRLRVAGGGPQPATYGSRTITLDPTQTNEEDPGAEDRVHGVLELSGEPSEGRRVQWDDDVVDNEHMNKKKSKICCIFKKQKEFGESSDESSSESDSSGSESDGGPAPSGSGKGKGKGRREDHSCDHSDPNHQHHHHRRGADKPKKRVLNEYERMPKVKSSGSLALAHLGQFMVDEALKDLVRSCIGVAKDLPRAIQPSFDNLTITCHQIVESYAQPLPSVLNDDITPARIVDGNLWIVLCHYVNGANVTQSLRQGDITSSMTGCMFASFTSWESFGISRIESIPVAARSETARMWFLSNALPPTGQYQSRSVLKSMTVDIQWTTSTRDALMRCLCSTEISTTHSPELSALFMGMRRTLECLARNHPLIFSPTSIQQFTSFMTYNASLADSLCSICSRDDSPRKHIWEAIFQTIQTQFPNVPRYQHRLLIEHSLEMAAYRDVAKRMRRSHSPKSQPDPTRACPPREDQEQDDRVDRLLTFEDFAFEEADDIDD</sequence>
<proteinExistence type="inferred from homology"/>
<organism evidence="4 5">
    <name type="scientific">Mortierella alpina</name>
    <name type="common">Oleaginous fungus</name>
    <name type="synonym">Mortierella renispora</name>
    <dbReference type="NCBI Taxonomy" id="64518"/>
    <lineage>
        <taxon>Eukaryota</taxon>
        <taxon>Fungi</taxon>
        <taxon>Fungi incertae sedis</taxon>
        <taxon>Mucoromycota</taxon>
        <taxon>Mortierellomycotina</taxon>
        <taxon>Mortierellomycetes</taxon>
        <taxon>Mortierellales</taxon>
        <taxon>Mortierellaceae</taxon>
        <taxon>Mortierella</taxon>
    </lineage>
</organism>
<feature type="compositionally biased region" description="Low complexity" evidence="3">
    <location>
        <begin position="128"/>
        <end position="144"/>
    </location>
</feature>
<feature type="compositionally biased region" description="Basic and acidic residues" evidence="3">
    <location>
        <begin position="84"/>
        <end position="100"/>
    </location>
</feature>
<dbReference type="Pfam" id="PF07491">
    <property type="entry name" value="PPI_Ypi1"/>
    <property type="match status" value="1"/>
</dbReference>
<dbReference type="GO" id="GO:0008157">
    <property type="term" value="F:protein phosphatase 1 binding"/>
    <property type="evidence" value="ECO:0007669"/>
    <property type="project" value="TreeGrafter"/>
</dbReference>
<feature type="region of interest" description="Disordered" evidence="3">
    <location>
        <begin position="119"/>
        <end position="180"/>
    </location>
</feature>
<dbReference type="PANTHER" id="PTHR20835:SF0">
    <property type="entry name" value="E3 UBIQUITIN-PROTEIN LIGASE PPP1R11"/>
    <property type="match status" value="1"/>
</dbReference>
<evidence type="ECO:0000256" key="3">
    <source>
        <dbReference type="SAM" id="MobiDB-lite"/>
    </source>
</evidence>
<dbReference type="AlphaFoldDB" id="A0A9P8D2M5"/>
<comment type="similarity">
    <text evidence="1 2">Belongs to the YPI1 family.</text>
</comment>